<protein>
    <submittedName>
        <fullName evidence="1">Uncharacterized protein</fullName>
    </submittedName>
</protein>
<dbReference type="Proteomes" id="UP001152531">
    <property type="component" value="Unassembled WGS sequence"/>
</dbReference>
<dbReference type="EMBL" id="CALSDN010000001">
    <property type="protein sequence ID" value="CAH6718945.1"/>
    <property type="molecule type" value="Genomic_DNA"/>
</dbReference>
<reference evidence="1" key="1">
    <citation type="submission" date="2022-06" db="EMBL/GenBank/DDBJ databases">
        <authorList>
            <person name="Legras J.-L."/>
            <person name="Devillers H."/>
            <person name="Grondin C."/>
        </authorList>
    </citation>
    <scope>NUCLEOTIDE SEQUENCE</scope>
    <source>
        <strain evidence="1">CLIB 1444</strain>
    </source>
</reference>
<organism evidence="1 2">
    <name type="scientific">[Candida] jaroonii</name>
    <dbReference type="NCBI Taxonomy" id="467808"/>
    <lineage>
        <taxon>Eukaryota</taxon>
        <taxon>Fungi</taxon>
        <taxon>Dikarya</taxon>
        <taxon>Ascomycota</taxon>
        <taxon>Saccharomycotina</taxon>
        <taxon>Pichiomycetes</taxon>
        <taxon>Debaryomycetaceae</taxon>
        <taxon>Yamadazyma</taxon>
    </lineage>
</organism>
<gene>
    <name evidence="1" type="ORF">CLIB1444_01S18008</name>
</gene>
<proteinExistence type="predicted"/>
<accession>A0ACA9Y2V2</accession>
<keyword evidence="2" id="KW-1185">Reference proteome</keyword>
<evidence type="ECO:0000313" key="1">
    <source>
        <dbReference type="EMBL" id="CAH6718945.1"/>
    </source>
</evidence>
<name>A0ACA9Y2V2_9ASCO</name>
<comment type="caution">
    <text evidence="1">The sequence shown here is derived from an EMBL/GenBank/DDBJ whole genome shotgun (WGS) entry which is preliminary data.</text>
</comment>
<sequence>MDYEFKDKSLNLAASNSTNQQNSHPQSHSSQSSHPHFNFLQNFEFSNYPMTNPPLFDQSMFLYQDGQQPPRRRISISNGQIGQIVNHEAIYDDFDSQDFDIDKELNSLSGQQSQSTAQTTAQPTGVIPPPSVPPSSLPPPQSTTQIPVNAPPITPQSGVTSSNPSNNSSNIPSVPAIPPAGGFQPKVDHSHFAGVPPPDHQLIYNNEVIYNPHNGPVPGTAAWKKDRLLERNRIAASKCRKRKKQAQQQLVDDLNDLKSENRLLQEKLNNYENLLDVFKDFYIKSSNLEVNNFKKFDFLSDALKSKNYDEMLEVIQKYK</sequence>
<evidence type="ECO:0000313" key="2">
    <source>
        <dbReference type="Proteomes" id="UP001152531"/>
    </source>
</evidence>